<keyword evidence="7" id="KW-1185">Reference proteome</keyword>
<dbReference type="Proteomes" id="UP000192468">
    <property type="component" value="Unassembled WGS sequence"/>
</dbReference>
<dbReference type="InterPro" id="IPR058240">
    <property type="entry name" value="rSAM_sf"/>
</dbReference>
<dbReference type="CDD" id="cd01335">
    <property type="entry name" value="Radical_SAM"/>
    <property type="match status" value="1"/>
</dbReference>
<dbReference type="SUPFAM" id="SSF102114">
    <property type="entry name" value="Radical SAM enzymes"/>
    <property type="match status" value="1"/>
</dbReference>
<dbReference type="EMBL" id="FWXH01000009">
    <property type="protein sequence ID" value="SMC25357.1"/>
    <property type="molecule type" value="Genomic_DNA"/>
</dbReference>
<evidence type="ECO:0000256" key="3">
    <source>
        <dbReference type="ARBA" id="ARBA00023004"/>
    </source>
</evidence>
<dbReference type="Pfam" id="PF13186">
    <property type="entry name" value="SPASM"/>
    <property type="match status" value="1"/>
</dbReference>
<dbReference type="Gene3D" id="3.20.20.70">
    <property type="entry name" value="Aldolase class I"/>
    <property type="match status" value="1"/>
</dbReference>
<dbReference type="PROSITE" id="PS51918">
    <property type="entry name" value="RADICAL_SAM"/>
    <property type="match status" value="1"/>
</dbReference>
<evidence type="ECO:0000259" key="5">
    <source>
        <dbReference type="PROSITE" id="PS51918"/>
    </source>
</evidence>
<dbReference type="GO" id="GO:0046872">
    <property type="term" value="F:metal ion binding"/>
    <property type="evidence" value="ECO:0007669"/>
    <property type="project" value="UniProtKB-KW"/>
</dbReference>
<feature type="domain" description="Radical SAM core" evidence="5">
    <location>
        <begin position="94"/>
        <end position="299"/>
    </location>
</feature>
<keyword evidence="1" id="KW-0949">S-adenosyl-L-methionine</keyword>
<protein>
    <submittedName>
        <fullName evidence="6">Radical SAM additional 4Fe4S-binding SPASM domain-containing protein</fullName>
    </submittedName>
</protein>
<dbReference type="GO" id="GO:0003824">
    <property type="term" value="F:catalytic activity"/>
    <property type="evidence" value="ECO:0007669"/>
    <property type="project" value="InterPro"/>
</dbReference>
<dbReference type="GO" id="GO:0051536">
    <property type="term" value="F:iron-sulfur cluster binding"/>
    <property type="evidence" value="ECO:0007669"/>
    <property type="project" value="UniProtKB-KW"/>
</dbReference>
<keyword evidence="3" id="KW-0408">Iron</keyword>
<dbReference type="STRING" id="1121291.SAMN02745134_02427"/>
<dbReference type="PANTHER" id="PTHR11228:SF7">
    <property type="entry name" value="PQQA PEPTIDE CYCLASE"/>
    <property type="match status" value="1"/>
</dbReference>
<dbReference type="SFLD" id="SFLDG01067">
    <property type="entry name" value="SPASM/twitch_domain_containing"/>
    <property type="match status" value="1"/>
</dbReference>
<dbReference type="InterPro" id="IPR050377">
    <property type="entry name" value="Radical_SAM_PqqE_MftC-like"/>
</dbReference>
<dbReference type="AlphaFoldDB" id="A0A1W1XNB6"/>
<dbReference type="InterPro" id="IPR013785">
    <property type="entry name" value="Aldolase_TIM"/>
</dbReference>
<sequence length="421" mass="47763">MFIKKKSNICIVNGNHALAIYDFNLKKLYRVGLECKNLFDKLDKFSQLEYDKLDDKTKNFVDKCINLNIIDKCTHLQKVSDTSNSDINSFIDNAIDVNFCWLEITSKCNQKCLHCFMGNELNTKELNVNIIKNVINDLSSIGVKTIALTGGEATLHPNFKEIIKMISSVNINIAVLTNGLFLDDETLKIFKDYNVDVRIPILGINENHDYITGVKGSFYKCTNNIKKLKEYGVNVMITSTVMEINKTEMNEIKTIADNLDIHFENGPIFPIGNAKKNWRKLIPKNYQTIINGCHSSAQDINTQKESKKNKSIYLPNKISKYIDCGTKNIAITSSGNYVPCLLLRDNEFNMGSIFDNSLKSLISQKNNKFNAVQKKMSINNTKPCNSCETRHVCKGGGCRAVSYLFNGNIGEKNPYYQNCYY</sequence>
<dbReference type="InterPro" id="IPR007197">
    <property type="entry name" value="rSAM"/>
</dbReference>
<keyword evidence="2" id="KW-0479">Metal-binding</keyword>
<organism evidence="6 7">
    <name type="scientific">Clostridium acidisoli DSM 12555</name>
    <dbReference type="NCBI Taxonomy" id="1121291"/>
    <lineage>
        <taxon>Bacteria</taxon>
        <taxon>Bacillati</taxon>
        <taxon>Bacillota</taxon>
        <taxon>Clostridia</taxon>
        <taxon>Eubacteriales</taxon>
        <taxon>Clostridiaceae</taxon>
        <taxon>Clostridium</taxon>
    </lineage>
</organism>
<proteinExistence type="predicted"/>
<dbReference type="SFLD" id="SFLDS00029">
    <property type="entry name" value="Radical_SAM"/>
    <property type="match status" value="1"/>
</dbReference>
<reference evidence="6 7" key="1">
    <citation type="submission" date="2017-04" db="EMBL/GenBank/DDBJ databases">
        <authorList>
            <person name="Afonso C.L."/>
            <person name="Miller P.J."/>
            <person name="Scott M.A."/>
            <person name="Spackman E."/>
            <person name="Goraichik I."/>
            <person name="Dimitrov K.M."/>
            <person name="Suarez D.L."/>
            <person name="Swayne D.E."/>
        </authorList>
    </citation>
    <scope>NUCLEOTIDE SEQUENCE [LARGE SCALE GENOMIC DNA]</scope>
    <source>
        <strain evidence="6 7">DSM 12555</strain>
    </source>
</reference>
<dbReference type="Pfam" id="PF04055">
    <property type="entry name" value="Radical_SAM"/>
    <property type="match status" value="1"/>
</dbReference>
<dbReference type="InterPro" id="IPR023885">
    <property type="entry name" value="4Fe4S-binding_SPASM_dom"/>
</dbReference>
<dbReference type="PANTHER" id="PTHR11228">
    <property type="entry name" value="RADICAL SAM DOMAIN PROTEIN"/>
    <property type="match status" value="1"/>
</dbReference>
<gene>
    <name evidence="6" type="ORF">SAMN02745134_02427</name>
</gene>
<dbReference type="SFLD" id="SFLDG01386">
    <property type="entry name" value="main_SPASM_domain-containing"/>
    <property type="match status" value="1"/>
</dbReference>
<evidence type="ECO:0000256" key="2">
    <source>
        <dbReference type="ARBA" id="ARBA00022723"/>
    </source>
</evidence>
<evidence type="ECO:0000256" key="1">
    <source>
        <dbReference type="ARBA" id="ARBA00022691"/>
    </source>
</evidence>
<evidence type="ECO:0000256" key="4">
    <source>
        <dbReference type="ARBA" id="ARBA00023014"/>
    </source>
</evidence>
<name>A0A1W1XNB6_9CLOT</name>
<evidence type="ECO:0000313" key="6">
    <source>
        <dbReference type="EMBL" id="SMC25357.1"/>
    </source>
</evidence>
<evidence type="ECO:0000313" key="7">
    <source>
        <dbReference type="Proteomes" id="UP000192468"/>
    </source>
</evidence>
<dbReference type="RefSeq" id="WP_176212690.1">
    <property type="nucleotide sequence ID" value="NZ_FWXH01000009.1"/>
</dbReference>
<keyword evidence="4" id="KW-0411">Iron-sulfur</keyword>
<dbReference type="NCBIfam" id="TIGR04085">
    <property type="entry name" value="rSAM_more_4Fe4S"/>
    <property type="match status" value="1"/>
</dbReference>
<accession>A0A1W1XNB6</accession>